<dbReference type="FunFam" id="3.30.160.20:FF:000065">
    <property type="entry name" value="Peptidyl-tRNA hydrolase domain protein"/>
    <property type="match status" value="1"/>
</dbReference>
<evidence type="ECO:0000313" key="8">
    <source>
        <dbReference type="Proteomes" id="UP000000709"/>
    </source>
</evidence>
<dbReference type="RefSeq" id="XP_007374603.1">
    <property type="nucleotide sequence ID" value="XM_007374541.1"/>
</dbReference>
<dbReference type="InterPro" id="IPR045853">
    <property type="entry name" value="Pep_chain_release_fac_I_sf"/>
</dbReference>
<protein>
    <recommendedName>
        <fullName evidence="6">Prokaryotic-type class I peptide chain release factors domain-containing protein</fullName>
    </recommendedName>
</protein>
<dbReference type="Proteomes" id="UP000000709">
    <property type="component" value="Unassembled WGS sequence"/>
</dbReference>
<dbReference type="eggNOG" id="KOG2726">
    <property type="taxonomic scope" value="Eukaryota"/>
</dbReference>
<dbReference type="OrthoDB" id="277888at2759"/>
<keyword evidence="4" id="KW-0496">Mitochondrion</keyword>
<sequence>MFDPLGVGIITNVMFKAIQNVRPAWSFIRPLTSTAVVSTIPKKNKMPPRPLWLVKEDEIKEVFIKGGTGAGGQKINKTNSKVQLTHLPTGIVVTCQYSRSQEQNRKRARELLALKLEELENPESCRNAVLKERAQKVKQSKSKKSKRKKRKSKRRKKSRSKKIYKFAWHITELYFLSSNQTTEVR</sequence>
<dbReference type="FunCoup" id="G3AL45">
    <property type="interactions" value="57"/>
</dbReference>
<dbReference type="GO" id="GO:0003747">
    <property type="term" value="F:translation release factor activity"/>
    <property type="evidence" value="ECO:0007669"/>
    <property type="project" value="InterPro"/>
</dbReference>
<proteinExistence type="inferred from homology"/>
<evidence type="ECO:0000256" key="5">
    <source>
        <dbReference type="SAM" id="MobiDB-lite"/>
    </source>
</evidence>
<feature type="domain" description="Prokaryotic-type class I peptide chain release factors" evidence="6">
    <location>
        <begin position="54"/>
        <end position="155"/>
    </location>
</feature>
<keyword evidence="8" id="KW-1185">Reference proteome</keyword>
<organism evidence="8">
    <name type="scientific">Spathaspora passalidarum (strain NRRL Y-27907 / 11-Y1)</name>
    <dbReference type="NCBI Taxonomy" id="619300"/>
    <lineage>
        <taxon>Eukaryota</taxon>
        <taxon>Fungi</taxon>
        <taxon>Dikarya</taxon>
        <taxon>Ascomycota</taxon>
        <taxon>Saccharomycotina</taxon>
        <taxon>Pichiomycetes</taxon>
        <taxon>Debaryomycetaceae</taxon>
        <taxon>Spathaspora</taxon>
    </lineage>
</organism>
<dbReference type="AlphaFoldDB" id="G3AL45"/>
<dbReference type="STRING" id="619300.G3AL45"/>
<dbReference type="PANTHER" id="PTHR46203:SF1">
    <property type="entry name" value="MITOCHONDRIAL TRANSLATION RELEASE FACTOR IN RESCUE"/>
    <property type="match status" value="1"/>
</dbReference>
<dbReference type="InterPro" id="IPR052405">
    <property type="entry name" value="Mito_Transl_Release_Factor"/>
</dbReference>
<evidence type="ECO:0000313" key="7">
    <source>
        <dbReference type="EMBL" id="EGW33088.1"/>
    </source>
</evidence>
<dbReference type="KEGG" id="spaa:SPAPADRAFT_60397"/>
<dbReference type="SUPFAM" id="SSF75620">
    <property type="entry name" value="Release factor"/>
    <property type="match status" value="1"/>
</dbReference>
<gene>
    <name evidence="7" type="ORF">SPAPADRAFT_60397</name>
</gene>
<dbReference type="Pfam" id="PF00472">
    <property type="entry name" value="RF-1"/>
    <property type="match status" value="1"/>
</dbReference>
<evidence type="ECO:0000256" key="4">
    <source>
        <dbReference type="ARBA" id="ARBA00023128"/>
    </source>
</evidence>
<comment type="subcellular location">
    <subcellularLocation>
        <location evidence="1">Mitochondrion</location>
    </subcellularLocation>
</comment>
<keyword evidence="3" id="KW-0809">Transit peptide</keyword>
<name>G3AL45_SPAPN</name>
<dbReference type="InParanoid" id="G3AL45"/>
<dbReference type="HOGENOM" id="CLU_089470_4_0_1"/>
<dbReference type="GO" id="GO:0005739">
    <property type="term" value="C:mitochondrion"/>
    <property type="evidence" value="ECO:0007669"/>
    <property type="project" value="UniProtKB-SubCell"/>
</dbReference>
<evidence type="ECO:0000256" key="1">
    <source>
        <dbReference type="ARBA" id="ARBA00004173"/>
    </source>
</evidence>
<reference evidence="7 8" key="1">
    <citation type="journal article" date="2011" name="Proc. Natl. Acad. Sci. U.S.A.">
        <title>Comparative genomics of xylose-fermenting fungi for enhanced biofuel production.</title>
        <authorList>
            <person name="Wohlbach D.J."/>
            <person name="Kuo A."/>
            <person name="Sato T.K."/>
            <person name="Potts K.M."/>
            <person name="Salamov A.A."/>
            <person name="LaButti K.M."/>
            <person name="Sun H."/>
            <person name="Clum A."/>
            <person name="Pangilinan J.L."/>
            <person name="Lindquist E.A."/>
            <person name="Lucas S."/>
            <person name="Lapidus A."/>
            <person name="Jin M."/>
            <person name="Gunawan C."/>
            <person name="Balan V."/>
            <person name="Dale B.E."/>
            <person name="Jeffries T.W."/>
            <person name="Zinkel R."/>
            <person name="Barry K.W."/>
            <person name="Grigoriev I.V."/>
            <person name="Gasch A.P."/>
        </authorList>
    </citation>
    <scope>NUCLEOTIDE SEQUENCE [LARGE SCALE GENOMIC DNA]</scope>
    <source>
        <strain evidence="8">NRRL Y-27907 / 11-Y1</strain>
    </source>
</reference>
<dbReference type="InterPro" id="IPR000352">
    <property type="entry name" value="Pep_chain_release_fac_I"/>
</dbReference>
<dbReference type="Gene3D" id="3.30.160.20">
    <property type="match status" value="1"/>
</dbReference>
<dbReference type="PANTHER" id="PTHR46203">
    <property type="entry name" value="PROBABLE PEPTIDE CHAIN RELEASE FACTOR C12ORF65"/>
    <property type="match status" value="1"/>
</dbReference>
<evidence type="ECO:0000256" key="2">
    <source>
        <dbReference type="ARBA" id="ARBA00010835"/>
    </source>
</evidence>
<evidence type="ECO:0000256" key="3">
    <source>
        <dbReference type="ARBA" id="ARBA00022946"/>
    </source>
</evidence>
<dbReference type="GO" id="GO:0032543">
    <property type="term" value="P:mitochondrial translation"/>
    <property type="evidence" value="ECO:0007669"/>
    <property type="project" value="UniProtKB-ARBA"/>
</dbReference>
<dbReference type="GeneID" id="18873387"/>
<feature type="compositionally biased region" description="Basic residues" evidence="5">
    <location>
        <begin position="136"/>
        <end position="162"/>
    </location>
</feature>
<evidence type="ECO:0000259" key="6">
    <source>
        <dbReference type="Pfam" id="PF00472"/>
    </source>
</evidence>
<accession>G3AL45</accession>
<comment type="similarity">
    <text evidence="2">Belongs to the prokaryotic/mitochondrial release factor family.</text>
</comment>
<dbReference type="EMBL" id="GL996501">
    <property type="protein sequence ID" value="EGW33088.1"/>
    <property type="molecule type" value="Genomic_DNA"/>
</dbReference>
<feature type="region of interest" description="Disordered" evidence="5">
    <location>
        <begin position="132"/>
        <end position="162"/>
    </location>
</feature>